<dbReference type="Gene3D" id="3.40.605.10">
    <property type="entry name" value="Aldehyde Dehydrogenase, Chain A, domain 1"/>
    <property type="match status" value="1"/>
</dbReference>
<evidence type="ECO:0000259" key="3">
    <source>
        <dbReference type="Pfam" id="PF00171"/>
    </source>
</evidence>
<evidence type="ECO:0000256" key="1">
    <source>
        <dbReference type="ARBA" id="ARBA00009986"/>
    </source>
</evidence>
<dbReference type="GeneID" id="85363570"/>
<dbReference type="SUPFAM" id="SSF53720">
    <property type="entry name" value="ALDH-like"/>
    <property type="match status" value="1"/>
</dbReference>
<feature type="domain" description="Aldehyde dehydrogenase" evidence="3">
    <location>
        <begin position="76"/>
        <end position="394"/>
    </location>
</feature>
<gene>
    <name evidence="4" type="ORF">EV420DRAFT_1735961</name>
</gene>
<dbReference type="InterPro" id="IPR016161">
    <property type="entry name" value="Ald_DH/histidinol_DH"/>
</dbReference>
<dbReference type="InterPro" id="IPR016163">
    <property type="entry name" value="Ald_DH_C"/>
</dbReference>
<comment type="caution">
    <text evidence="4">The sequence shown here is derived from an EMBL/GenBank/DDBJ whole genome shotgun (WGS) entry which is preliminary data.</text>
</comment>
<dbReference type="EMBL" id="JAUEPS010000094">
    <property type="protein sequence ID" value="KAK0438709.1"/>
    <property type="molecule type" value="Genomic_DNA"/>
</dbReference>
<dbReference type="GO" id="GO:0005737">
    <property type="term" value="C:cytoplasm"/>
    <property type="evidence" value="ECO:0007669"/>
    <property type="project" value="TreeGrafter"/>
</dbReference>
<dbReference type="InterPro" id="IPR016162">
    <property type="entry name" value="Ald_DH_N"/>
</dbReference>
<protein>
    <submittedName>
        <fullName evidence="4">Aldehyde dehydrogenase</fullName>
    </submittedName>
</protein>
<accession>A0AA39MM30</accession>
<name>A0AA39MM30_ARMTA</name>
<dbReference type="RefSeq" id="XP_060323018.1">
    <property type="nucleotide sequence ID" value="XM_060480022.1"/>
</dbReference>
<sequence length="405" mass="45407">MIARRVIRLTEEKKRKGKEKKKKKKKKRIIDLGRPTLEAYFTEINLAIECSLKAARDLPHWASKHNIDVEEDLFRIPWNFPFFLAMMPIIGVLAAGCCWVLKPSELAPSCSKLLGDLVPQYLDQRACRVTQGGVEETTALLDLKWDHIFYTGSTRITCHIAQKATAHLTWTTLELGGKCPILLDPSTDLDLAAKRILFGKSHNFRQTYVSPDYLLIPTQNDPSILTCIIESFHHAYTSFFPSDSHRLTLSRISSSTHFTHLTTLLSNMKGCVILGGHTDTTTLQMDLTMVTGVQEDDPLMSEEIFGPILPILKVRNWEEAIQIVGRVSGTPLVVYMFSEDGGIKEMVRKCMRSGSLMCNCTFLQMAVYELPYGGIGESGSGCSNKACMEEFSNIHSQIDVPTSKL</sequence>
<keyword evidence="5" id="KW-1185">Reference proteome</keyword>
<dbReference type="GO" id="GO:0004029">
    <property type="term" value="F:aldehyde dehydrogenase (NAD+) activity"/>
    <property type="evidence" value="ECO:0007669"/>
    <property type="project" value="TreeGrafter"/>
</dbReference>
<evidence type="ECO:0000313" key="5">
    <source>
        <dbReference type="Proteomes" id="UP001175211"/>
    </source>
</evidence>
<dbReference type="InterPro" id="IPR015590">
    <property type="entry name" value="Aldehyde_DH_dom"/>
</dbReference>
<dbReference type="PANTHER" id="PTHR43570">
    <property type="entry name" value="ALDEHYDE DEHYDROGENASE"/>
    <property type="match status" value="1"/>
</dbReference>
<dbReference type="PANTHER" id="PTHR43570:SF16">
    <property type="entry name" value="ALDEHYDE DEHYDROGENASE TYPE III, ISOFORM Q"/>
    <property type="match status" value="1"/>
</dbReference>
<dbReference type="Gene3D" id="3.40.309.10">
    <property type="entry name" value="Aldehyde Dehydrogenase, Chain A, domain 2"/>
    <property type="match status" value="1"/>
</dbReference>
<comment type="similarity">
    <text evidence="1">Belongs to the aldehyde dehydrogenase family.</text>
</comment>
<organism evidence="4 5">
    <name type="scientific">Armillaria tabescens</name>
    <name type="common">Ringless honey mushroom</name>
    <name type="synonym">Agaricus tabescens</name>
    <dbReference type="NCBI Taxonomy" id="1929756"/>
    <lineage>
        <taxon>Eukaryota</taxon>
        <taxon>Fungi</taxon>
        <taxon>Dikarya</taxon>
        <taxon>Basidiomycota</taxon>
        <taxon>Agaricomycotina</taxon>
        <taxon>Agaricomycetes</taxon>
        <taxon>Agaricomycetidae</taxon>
        <taxon>Agaricales</taxon>
        <taxon>Marasmiineae</taxon>
        <taxon>Physalacriaceae</taxon>
        <taxon>Desarmillaria</taxon>
    </lineage>
</organism>
<proteinExistence type="inferred from homology"/>
<keyword evidence="2" id="KW-0560">Oxidoreductase</keyword>
<dbReference type="Pfam" id="PF00171">
    <property type="entry name" value="Aldedh"/>
    <property type="match status" value="1"/>
</dbReference>
<dbReference type="GO" id="GO:0006081">
    <property type="term" value="P:aldehyde metabolic process"/>
    <property type="evidence" value="ECO:0007669"/>
    <property type="project" value="InterPro"/>
</dbReference>
<dbReference type="AlphaFoldDB" id="A0AA39MM30"/>
<dbReference type="InterPro" id="IPR012394">
    <property type="entry name" value="Aldehyde_DH_NAD(P)"/>
</dbReference>
<dbReference type="Proteomes" id="UP001175211">
    <property type="component" value="Unassembled WGS sequence"/>
</dbReference>
<evidence type="ECO:0000313" key="4">
    <source>
        <dbReference type="EMBL" id="KAK0438709.1"/>
    </source>
</evidence>
<reference evidence="4" key="1">
    <citation type="submission" date="2023-06" db="EMBL/GenBank/DDBJ databases">
        <authorList>
            <consortium name="Lawrence Berkeley National Laboratory"/>
            <person name="Ahrendt S."/>
            <person name="Sahu N."/>
            <person name="Indic B."/>
            <person name="Wong-Bajracharya J."/>
            <person name="Merenyi Z."/>
            <person name="Ke H.-M."/>
            <person name="Monk M."/>
            <person name="Kocsube S."/>
            <person name="Drula E."/>
            <person name="Lipzen A."/>
            <person name="Balint B."/>
            <person name="Henrissat B."/>
            <person name="Andreopoulos B."/>
            <person name="Martin F.M."/>
            <person name="Harder C.B."/>
            <person name="Rigling D."/>
            <person name="Ford K.L."/>
            <person name="Foster G.D."/>
            <person name="Pangilinan J."/>
            <person name="Papanicolaou A."/>
            <person name="Barry K."/>
            <person name="LaButti K."/>
            <person name="Viragh M."/>
            <person name="Koriabine M."/>
            <person name="Yan M."/>
            <person name="Riley R."/>
            <person name="Champramary S."/>
            <person name="Plett K.L."/>
            <person name="Tsai I.J."/>
            <person name="Slot J."/>
            <person name="Sipos G."/>
            <person name="Plett J."/>
            <person name="Nagy L.G."/>
            <person name="Grigoriev I.V."/>
        </authorList>
    </citation>
    <scope>NUCLEOTIDE SEQUENCE</scope>
    <source>
        <strain evidence="4">CCBAS 213</strain>
    </source>
</reference>
<evidence type="ECO:0000256" key="2">
    <source>
        <dbReference type="ARBA" id="ARBA00023002"/>
    </source>
</evidence>